<dbReference type="OrthoDB" id="3295282at2"/>
<gene>
    <name evidence="2" type="ORF">Sxan_22820</name>
</gene>
<evidence type="ECO:0000256" key="1">
    <source>
        <dbReference type="SAM" id="MobiDB-lite"/>
    </source>
</evidence>
<evidence type="ECO:0000313" key="2">
    <source>
        <dbReference type="EMBL" id="GHI84918.1"/>
    </source>
</evidence>
<keyword evidence="3" id="KW-1185">Reference proteome</keyword>
<dbReference type="EMBL" id="BNEE01000006">
    <property type="protein sequence ID" value="GHI84918.1"/>
    <property type="molecule type" value="Genomic_DNA"/>
</dbReference>
<feature type="region of interest" description="Disordered" evidence="1">
    <location>
        <begin position="1"/>
        <end position="27"/>
    </location>
</feature>
<comment type="caution">
    <text evidence="2">The sequence shown here is derived from an EMBL/GenBank/DDBJ whole genome shotgun (WGS) entry which is preliminary data.</text>
</comment>
<name>A0A919LA16_9ACTN</name>
<organism evidence="2 3">
    <name type="scientific">Streptomyces xanthophaeus</name>
    <dbReference type="NCBI Taxonomy" id="67385"/>
    <lineage>
        <taxon>Bacteria</taxon>
        <taxon>Bacillati</taxon>
        <taxon>Actinomycetota</taxon>
        <taxon>Actinomycetes</taxon>
        <taxon>Kitasatosporales</taxon>
        <taxon>Streptomycetaceae</taxon>
        <taxon>Streptomyces</taxon>
    </lineage>
</organism>
<reference evidence="2" key="1">
    <citation type="submission" date="2020-09" db="EMBL/GenBank/DDBJ databases">
        <title>Whole genome shotgun sequence of Streptomyces xanthophaeus NBRC 12829.</title>
        <authorList>
            <person name="Komaki H."/>
            <person name="Tamura T."/>
        </authorList>
    </citation>
    <scope>NUCLEOTIDE SEQUENCE</scope>
    <source>
        <strain evidence="2">NBRC 12829</strain>
    </source>
</reference>
<dbReference type="AlphaFoldDB" id="A0A919LA16"/>
<accession>A0A919LA16</accession>
<proteinExistence type="predicted"/>
<feature type="region of interest" description="Disordered" evidence="1">
    <location>
        <begin position="73"/>
        <end position="110"/>
    </location>
</feature>
<sequence length="151" mass="16308">MPETRASNEGDVDVTQMTFGAGSSGSHYRCSSAAGIRDRSYWLDTFDVAYGPVESDVFLSEPTVLVDECGPVRQRRRRSRAGQDAFPARLASGGSCRGRSGPALPCPPRARHLQEGVSHIAPVQVLSNSHPKPVAVRFTGRAGEETGWKPR</sequence>
<dbReference type="Proteomes" id="UP000600026">
    <property type="component" value="Unassembled WGS sequence"/>
</dbReference>
<evidence type="ECO:0000313" key="3">
    <source>
        <dbReference type="Proteomes" id="UP000600026"/>
    </source>
</evidence>
<protein>
    <submittedName>
        <fullName evidence="2">Uncharacterized protein</fullName>
    </submittedName>
</protein>